<dbReference type="Gene3D" id="1.20.120.790">
    <property type="entry name" value="Heat shock protein 90, C-terminal domain"/>
    <property type="match status" value="1"/>
</dbReference>
<dbReference type="InterPro" id="IPR001404">
    <property type="entry name" value="Hsp90_fam"/>
</dbReference>
<organism evidence="3 4">
    <name type="scientific">Fukomys damarensis</name>
    <name type="common">Damaraland mole rat</name>
    <name type="synonym">Cryptomys damarensis</name>
    <dbReference type="NCBI Taxonomy" id="885580"/>
    <lineage>
        <taxon>Eukaryota</taxon>
        <taxon>Metazoa</taxon>
        <taxon>Chordata</taxon>
        <taxon>Craniata</taxon>
        <taxon>Vertebrata</taxon>
        <taxon>Euteleostomi</taxon>
        <taxon>Mammalia</taxon>
        <taxon>Eutheria</taxon>
        <taxon>Euarchontoglires</taxon>
        <taxon>Glires</taxon>
        <taxon>Rodentia</taxon>
        <taxon>Hystricomorpha</taxon>
        <taxon>Bathyergidae</taxon>
        <taxon>Fukomys</taxon>
    </lineage>
</organism>
<evidence type="ECO:0000256" key="2">
    <source>
        <dbReference type="ARBA" id="ARBA00023186"/>
    </source>
</evidence>
<dbReference type="AlphaFoldDB" id="A0A091DYM2"/>
<dbReference type="GO" id="GO:0005524">
    <property type="term" value="F:ATP binding"/>
    <property type="evidence" value="ECO:0007669"/>
    <property type="project" value="InterPro"/>
</dbReference>
<evidence type="ECO:0000313" key="4">
    <source>
        <dbReference type="Proteomes" id="UP000028990"/>
    </source>
</evidence>
<dbReference type="EMBL" id="KN122840">
    <property type="protein sequence ID" value="KFO27926.1"/>
    <property type="molecule type" value="Genomic_DNA"/>
</dbReference>
<name>A0A091DYM2_FUKDA</name>
<sequence length="262" mass="28997">MGFAAAKRHREINLDRSIVETLRQNSKADKKKSVKALVILLYETALLSSGLSRRPPQPHEQDWQDDQASITVLDPFCAKIQSCHTGSHCIQETEKGEKAITQGLDPMSARHRQEQHRYHLGASWVIDRECSVHGPLDVRRALRETPMLSLCTTPFQSHSTSGVEDERCRGHAVLGTSLSISRPIHSSRPGATLVRPQPQLQGSPRCSCTPAPSHVWFYLLDALNFVLLQIACVCSAIQAAPGQLQVVSSMSCIQEDLGWGDF</sequence>
<dbReference type="Proteomes" id="UP000028990">
    <property type="component" value="Unassembled WGS sequence"/>
</dbReference>
<dbReference type="GO" id="GO:0051082">
    <property type="term" value="F:unfolded protein binding"/>
    <property type="evidence" value="ECO:0007669"/>
    <property type="project" value="InterPro"/>
</dbReference>
<gene>
    <name evidence="3" type="ORF">H920_10685</name>
</gene>
<reference evidence="3 4" key="1">
    <citation type="submission" date="2013-11" db="EMBL/GenBank/DDBJ databases">
        <title>The Damaraland mole rat (Fukomys damarensis) genome and evolution of African mole rats.</title>
        <authorList>
            <person name="Gladyshev V.N."/>
            <person name="Fang X."/>
        </authorList>
    </citation>
    <scope>NUCLEOTIDE SEQUENCE [LARGE SCALE GENOMIC DNA]</scope>
    <source>
        <tissue evidence="3">Liver</tissue>
    </source>
</reference>
<dbReference type="Pfam" id="PF00183">
    <property type="entry name" value="HSP90"/>
    <property type="match status" value="1"/>
</dbReference>
<dbReference type="GO" id="GO:0016887">
    <property type="term" value="F:ATP hydrolysis activity"/>
    <property type="evidence" value="ECO:0007669"/>
    <property type="project" value="InterPro"/>
</dbReference>
<keyword evidence="4" id="KW-1185">Reference proteome</keyword>
<accession>A0A091DYM2</accession>
<evidence type="ECO:0000313" key="3">
    <source>
        <dbReference type="EMBL" id="KFO27926.1"/>
    </source>
</evidence>
<comment type="similarity">
    <text evidence="1">Belongs to the heat shock protein 90 family.</text>
</comment>
<dbReference type="GO" id="GO:0140662">
    <property type="term" value="F:ATP-dependent protein folding chaperone"/>
    <property type="evidence" value="ECO:0007669"/>
    <property type="project" value="InterPro"/>
</dbReference>
<proteinExistence type="inferred from homology"/>
<keyword evidence="2" id="KW-0143">Chaperone</keyword>
<evidence type="ECO:0000256" key="1">
    <source>
        <dbReference type="ARBA" id="ARBA00008239"/>
    </source>
</evidence>
<dbReference type="InterPro" id="IPR037196">
    <property type="entry name" value="HSP90_C"/>
</dbReference>
<protein>
    <submittedName>
        <fullName evidence="3">Heat shock protein HSP 90-alpha</fullName>
    </submittedName>
</protein>
<keyword evidence="3" id="KW-0346">Stress response</keyword>
<dbReference type="SUPFAM" id="SSF110942">
    <property type="entry name" value="HSP90 C-terminal domain"/>
    <property type="match status" value="1"/>
</dbReference>